<dbReference type="PANTHER" id="PTHR11559">
    <property type="entry name" value="CARBOXYLESTERASE"/>
    <property type="match status" value="1"/>
</dbReference>
<dbReference type="InterPro" id="IPR019826">
    <property type="entry name" value="Carboxylesterase_B_AS"/>
</dbReference>
<keyword evidence="3" id="KW-0732">Signal</keyword>
<dbReference type="GeneID" id="70252442"/>
<comment type="caution">
    <text evidence="5">The sequence shown here is derived from an EMBL/GenBank/DDBJ whole genome shotgun (WGS) entry which is preliminary data.</text>
</comment>
<dbReference type="Gene3D" id="3.40.50.1820">
    <property type="entry name" value="alpha/beta hydrolase"/>
    <property type="match status" value="1"/>
</dbReference>
<evidence type="ECO:0000256" key="2">
    <source>
        <dbReference type="ARBA" id="ARBA00022801"/>
    </source>
</evidence>
<sequence length="556" mass="61422">MRPWECFLLAISALPFATFAENGTALPVVDLGYERYRAASFNQSGGFYNFSNIRYGAPATGDLRFRAPQSPAINRSTIHDGSNGRICPQAYPKWLALESAFIPSYLAGIPFNGSLDLSDYQYTPTPVDPRTDEDCLFLDILVPKQVYDSARMQKKYRGAPVLVWIYGGGYAFGDKTTQTGAPGLIERSRQDGSEGVIYLSFNYRLGAFGWLAGPTFSKSGTPNAGLLDQQLALKWVQKYINLFGGDPDRVTVFGESAGGGSILHHITAYGGMEEPAPFQQALLQSPGFLPLPQKSRQEQVFNQFLSLLNVSTIDEARKLPSETLTQTNAYHIGEFSYYGDFNYGPAVDGTFVPALPGQLLQRGDFHKNIKVMVGSNSDEGLLFILPTAFNESGYQQYLQDNLPGLTEDTRQYISETLYPPIFNGNFGYTNGLERGALTLSDLAFQCNTFYVNRAFGDKTYAYRFSIPPGVHAEDLPYTFYNGPNPAVANATAALILQDYITTFTKTGVPTSSLGPPFEEYGRDKTVLNFGSELIMTTLDPAASERCRWWQQAVYAH</sequence>
<feature type="chain" id="PRO_5041770152" description="Carboxylic ester hydrolase" evidence="3">
    <location>
        <begin position="21"/>
        <end position="556"/>
    </location>
</feature>
<proteinExistence type="inferred from homology"/>
<dbReference type="GO" id="GO:0016787">
    <property type="term" value="F:hydrolase activity"/>
    <property type="evidence" value="ECO:0007669"/>
    <property type="project" value="UniProtKB-KW"/>
</dbReference>
<dbReference type="EMBL" id="JAJTJA010000007">
    <property type="protein sequence ID" value="KAH8696178.1"/>
    <property type="molecule type" value="Genomic_DNA"/>
</dbReference>
<keyword evidence="6" id="KW-1185">Reference proteome</keyword>
<keyword evidence="2 3" id="KW-0378">Hydrolase</keyword>
<dbReference type="EC" id="3.1.1.-" evidence="3"/>
<comment type="similarity">
    <text evidence="1 3">Belongs to the type-B carboxylesterase/lipase family.</text>
</comment>
<evidence type="ECO:0000259" key="4">
    <source>
        <dbReference type="Pfam" id="PF00135"/>
    </source>
</evidence>
<protein>
    <recommendedName>
        <fullName evidence="3">Carboxylic ester hydrolase</fullName>
        <ecNumber evidence="3">3.1.1.-</ecNumber>
    </recommendedName>
</protein>
<organism evidence="5 6">
    <name type="scientific">Talaromyces proteolyticus</name>
    <dbReference type="NCBI Taxonomy" id="1131652"/>
    <lineage>
        <taxon>Eukaryota</taxon>
        <taxon>Fungi</taxon>
        <taxon>Dikarya</taxon>
        <taxon>Ascomycota</taxon>
        <taxon>Pezizomycotina</taxon>
        <taxon>Eurotiomycetes</taxon>
        <taxon>Eurotiomycetidae</taxon>
        <taxon>Eurotiales</taxon>
        <taxon>Trichocomaceae</taxon>
        <taxon>Talaromyces</taxon>
        <taxon>Talaromyces sect. Bacilispori</taxon>
    </lineage>
</organism>
<reference evidence="5" key="1">
    <citation type="submission" date="2021-12" db="EMBL/GenBank/DDBJ databases">
        <title>Convergent genome expansion in fungi linked to evolution of root-endophyte symbiosis.</title>
        <authorList>
            <consortium name="DOE Joint Genome Institute"/>
            <person name="Ke Y.-H."/>
            <person name="Bonito G."/>
            <person name="Liao H.-L."/>
            <person name="Looney B."/>
            <person name="Rojas-Flechas A."/>
            <person name="Nash J."/>
            <person name="Hameed K."/>
            <person name="Schadt C."/>
            <person name="Martin F."/>
            <person name="Crous P.W."/>
            <person name="Miettinen O."/>
            <person name="Magnuson J.K."/>
            <person name="Labbe J."/>
            <person name="Jacobson D."/>
            <person name="Doktycz M.J."/>
            <person name="Veneault-Fourrey C."/>
            <person name="Kuo A."/>
            <person name="Mondo S."/>
            <person name="Calhoun S."/>
            <person name="Riley R."/>
            <person name="Ohm R."/>
            <person name="LaButti K."/>
            <person name="Andreopoulos B."/>
            <person name="Pangilinan J."/>
            <person name="Nolan M."/>
            <person name="Tritt A."/>
            <person name="Clum A."/>
            <person name="Lipzen A."/>
            <person name="Daum C."/>
            <person name="Barry K."/>
            <person name="Grigoriev I.V."/>
            <person name="Vilgalys R."/>
        </authorList>
    </citation>
    <scope>NUCLEOTIDE SEQUENCE</scope>
    <source>
        <strain evidence="5">PMI_201</strain>
    </source>
</reference>
<feature type="domain" description="Carboxylesterase type B" evidence="4">
    <location>
        <begin position="43"/>
        <end position="533"/>
    </location>
</feature>
<dbReference type="InterPro" id="IPR002018">
    <property type="entry name" value="CarbesteraseB"/>
</dbReference>
<name>A0AAD4KMN1_9EURO</name>
<dbReference type="InterPro" id="IPR029058">
    <property type="entry name" value="AB_hydrolase_fold"/>
</dbReference>
<dbReference type="PROSITE" id="PS00941">
    <property type="entry name" value="CARBOXYLESTERASE_B_2"/>
    <property type="match status" value="1"/>
</dbReference>
<gene>
    <name evidence="5" type="ORF">BGW36DRAFT_462091</name>
</gene>
<dbReference type="SUPFAM" id="SSF53474">
    <property type="entry name" value="alpha/beta-Hydrolases"/>
    <property type="match status" value="1"/>
</dbReference>
<dbReference type="Pfam" id="PF00135">
    <property type="entry name" value="COesterase"/>
    <property type="match status" value="1"/>
</dbReference>
<dbReference type="InterPro" id="IPR019819">
    <property type="entry name" value="Carboxylesterase_B_CS"/>
</dbReference>
<dbReference type="Proteomes" id="UP001201262">
    <property type="component" value="Unassembled WGS sequence"/>
</dbReference>
<evidence type="ECO:0000256" key="3">
    <source>
        <dbReference type="RuleBase" id="RU361235"/>
    </source>
</evidence>
<dbReference type="InterPro" id="IPR050309">
    <property type="entry name" value="Type-B_Carboxylest/Lipase"/>
</dbReference>
<evidence type="ECO:0000313" key="6">
    <source>
        <dbReference type="Proteomes" id="UP001201262"/>
    </source>
</evidence>
<dbReference type="AlphaFoldDB" id="A0AAD4KMN1"/>
<dbReference type="PROSITE" id="PS00122">
    <property type="entry name" value="CARBOXYLESTERASE_B_1"/>
    <property type="match status" value="1"/>
</dbReference>
<evidence type="ECO:0000256" key="1">
    <source>
        <dbReference type="ARBA" id="ARBA00005964"/>
    </source>
</evidence>
<accession>A0AAD4KMN1</accession>
<evidence type="ECO:0000313" key="5">
    <source>
        <dbReference type="EMBL" id="KAH8696178.1"/>
    </source>
</evidence>
<feature type="signal peptide" evidence="3">
    <location>
        <begin position="1"/>
        <end position="20"/>
    </location>
</feature>
<dbReference type="RefSeq" id="XP_046071116.1">
    <property type="nucleotide sequence ID" value="XM_046222155.1"/>
</dbReference>